<evidence type="ECO:0000256" key="7">
    <source>
        <dbReference type="ARBA" id="ARBA00023136"/>
    </source>
</evidence>
<feature type="domain" description="Type II secretion system protein GspF" evidence="9">
    <location>
        <begin position="203"/>
        <end position="322"/>
    </location>
</feature>
<dbReference type="InterPro" id="IPR003004">
    <property type="entry name" value="GspF/PilC"/>
</dbReference>
<evidence type="ECO:0000256" key="6">
    <source>
        <dbReference type="ARBA" id="ARBA00022989"/>
    </source>
</evidence>
<dbReference type="PROSITE" id="PS00874">
    <property type="entry name" value="T2SP_F"/>
    <property type="match status" value="1"/>
</dbReference>
<keyword evidence="4" id="KW-1003">Cell membrane</keyword>
<sequence>MIRAGLRPLESLQLLEKQIQEKNMKKIITAIINDLKQGNMLSKCFEKHPKTFDNIYVNLVRAGEASGKLDIFLNKIVIALDKREKIKSKIKGALTYPVILFIVAMAVTGIMLFFVMPKFDKMYQSFDAELPAITLSVIAMSDFLRSPTGGGVSLILLILFVFAYRYLIKTIYKIRKAWHIFVLKIPVFGLLLKKSIIARVALVLGNLKSAGVEIVETIDIAKSVTTNLVIVEALENVKKGVYSGEALGKCVEKEKIFPATFHQLIAVGDETGNLDEMLNSLAIYYEEEFDDSVANLSTLIEPIMIVFMGVLIGGMLLAMYMPILSMGEAMG</sequence>
<dbReference type="Gene3D" id="1.20.81.30">
    <property type="entry name" value="Type II secretion system (T2SS), domain F"/>
    <property type="match status" value="2"/>
</dbReference>
<dbReference type="PRINTS" id="PR00812">
    <property type="entry name" value="BCTERIALGSPF"/>
</dbReference>
<dbReference type="PANTHER" id="PTHR30012:SF0">
    <property type="entry name" value="TYPE II SECRETION SYSTEM PROTEIN F-RELATED"/>
    <property type="match status" value="1"/>
</dbReference>
<dbReference type="GO" id="GO:0015628">
    <property type="term" value="P:protein secretion by the type II secretion system"/>
    <property type="evidence" value="ECO:0007669"/>
    <property type="project" value="TreeGrafter"/>
</dbReference>
<dbReference type="GO" id="GO:0005886">
    <property type="term" value="C:plasma membrane"/>
    <property type="evidence" value="ECO:0007669"/>
    <property type="project" value="UniProtKB-SubCell"/>
</dbReference>
<keyword evidence="7 8" id="KW-0472">Membrane</keyword>
<evidence type="ECO:0000313" key="10">
    <source>
        <dbReference type="EMBL" id="SVA52830.1"/>
    </source>
</evidence>
<keyword evidence="5 8" id="KW-0812">Transmembrane</keyword>
<organism evidence="10">
    <name type="scientific">marine metagenome</name>
    <dbReference type="NCBI Taxonomy" id="408172"/>
    <lineage>
        <taxon>unclassified sequences</taxon>
        <taxon>metagenomes</taxon>
        <taxon>ecological metagenomes</taxon>
    </lineage>
</organism>
<dbReference type="InterPro" id="IPR018076">
    <property type="entry name" value="T2SS_GspF_dom"/>
</dbReference>
<keyword evidence="3" id="KW-0813">Transport</keyword>
<reference evidence="10" key="1">
    <citation type="submission" date="2018-05" db="EMBL/GenBank/DDBJ databases">
        <authorList>
            <person name="Lanie J.A."/>
            <person name="Ng W.-L."/>
            <person name="Kazmierczak K.M."/>
            <person name="Andrzejewski T.M."/>
            <person name="Davidsen T.M."/>
            <person name="Wayne K.J."/>
            <person name="Tettelin H."/>
            <person name="Glass J.I."/>
            <person name="Rusch D."/>
            <person name="Podicherti R."/>
            <person name="Tsui H.-C.T."/>
            <person name="Winkler M.E."/>
        </authorList>
    </citation>
    <scope>NUCLEOTIDE SEQUENCE</scope>
</reference>
<proteinExistence type="inferred from homology"/>
<comment type="subcellular location">
    <subcellularLocation>
        <location evidence="1">Cell membrane</location>
        <topology evidence="1">Multi-pass membrane protein</topology>
    </subcellularLocation>
</comment>
<feature type="domain" description="Type II secretion system protein GspF" evidence="9">
    <location>
        <begin position="1"/>
        <end position="117"/>
    </location>
</feature>
<feature type="transmembrane region" description="Helical" evidence="8">
    <location>
        <begin position="93"/>
        <end position="116"/>
    </location>
</feature>
<dbReference type="PANTHER" id="PTHR30012">
    <property type="entry name" value="GENERAL SECRETION PATHWAY PROTEIN"/>
    <property type="match status" value="1"/>
</dbReference>
<evidence type="ECO:0000256" key="2">
    <source>
        <dbReference type="ARBA" id="ARBA00005745"/>
    </source>
</evidence>
<dbReference type="Pfam" id="PF00482">
    <property type="entry name" value="T2SSF"/>
    <property type="match status" value="2"/>
</dbReference>
<evidence type="ECO:0000256" key="5">
    <source>
        <dbReference type="ARBA" id="ARBA00022692"/>
    </source>
</evidence>
<protein>
    <recommendedName>
        <fullName evidence="9">Type II secretion system protein GspF domain-containing protein</fullName>
    </recommendedName>
</protein>
<evidence type="ECO:0000256" key="1">
    <source>
        <dbReference type="ARBA" id="ARBA00004651"/>
    </source>
</evidence>
<dbReference type="EMBL" id="UINC01012045">
    <property type="protein sequence ID" value="SVA52830.1"/>
    <property type="molecule type" value="Genomic_DNA"/>
</dbReference>
<keyword evidence="6 8" id="KW-1133">Transmembrane helix</keyword>
<dbReference type="AlphaFoldDB" id="A0A381WJZ5"/>
<gene>
    <name evidence="10" type="ORF">METZ01_LOCUS105684</name>
</gene>
<evidence type="ECO:0000256" key="8">
    <source>
        <dbReference type="SAM" id="Phobius"/>
    </source>
</evidence>
<evidence type="ECO:0000256" key="4">
    <source>
        <dbReference type="ARBA" id="ARBA00022475"/>
    </source>
</evidence>
<evidence type="ECO:0000259" key="9">
    <source>
        <dbReference type="Pfam" id="PF00482"/>
    </source>
</evidence>
<feature type="transmembrane region" description="Helical" evidence="8">
    <location>
        <begin position="180"/>
        <end position="202"/>
    </location>
</feature>
<feature type="transmembrane region" description="Helical" evidence="8">
    <location>
        <begin position="150"/>
        <end position="168"/>
    </location>
</feature>
<evidence type="ECO:0000256" key="3">
    <source>
        <dbReference type="ARBA" id="ARBA00022448"/>
    </source>
</evidence>
<dbReference type="InterPro" id="IPR042094">
    <property type="entry name" value="T2SS_GspF_sf"/>
</dbReference>
<name>A0A381WJZ5_9ZZZZ</name>
<accession>A0A381WJZ5</accession>
<comment type="similarity">
    <text evidence="2">Belongs to the GSP F family.</text>
</comment>
<feature type="transmembrane region" description="Helical" evidence="8">
    <location>
        <begin position="303"/>
        <end position="323"/>
    </location>
</feature>
<dbReference type="InterPro" id="IPR001992">
    <property type="entry name" value="T2SS_GspF/T4SS_PilC_CS"/>
</dbReference>